<dbReference type="InterPro" id="IPR009210">
    <property type="entry name" value="ASCC1"/>
</dbReference>
<dbReference type="InterPro" id="IPR009097">
    <property type="entry name" value="Cyclic_Pdiesterase"/>
</dbReference>
<dbReference type="EMBL" id="JAQIZT010000003">
    <property type="protein sequence ID" value="KAJ7003062.1"/>
    <property type="molecule type" value="Genomic_DNA"/>
</dbReference>
<dbReference type="PANTHER" id="PTHR13360:SF1">
    <property type="entry name" value="ACTIVATING SIGNAL COINTEGRATOR 1 COMPLEX SUBUNIT 1"/>
    <property type="match status" value="1"/>
</dbReference>
<comment type="caution">
    <text evidence="3">The sequence shown here is derived from an EMBL/GenBank/DDBJ whole genome shotgun (WGS) entry which is preliminary data.</text>
</comment>
<evidence type="ECO:0000313" key="4">
    <source>
        <dbReference type="Proteomes" id="UP001164929"/>
    </source>
</evidence>
<sequence>MDKNKNYKKKKQQHKAAGVCQFQWRPVSVSSSSSSSNIGESLVKDVANESEDGHHVQEVIKVAQVVADNSDSTISSCVLDDCVEPMLSAEKHSHSLQVDASLIHFIKGKVYEFQLNLFFSSIFYLSISYIHIHLYLQAPYSEDLLKKGLKRRWLLRLFFHHQRMKNQLGCYHVFQDGIMTCPNMLMLEFDNLINTFERGDHNFGCDCSLLDMFSSAVIEGISTDCVTIASEKIQAIIDEAIKTNLDYSHFVSLPLGIYPELVDKLVDFQNSILGINYVSVDANVESDYNEETSDIKNKGQELIEGDDVAVELKAEDDNHVKVDSTSIPFVSYPPKPPRLPNASDFGIDKTIFIKPATFHLTVLMLKLWNKERVNAASDVLKSISSKVIDALDNRLVSIRLKGLDTMRGSLSRARVLYAPVEEIGSEDRLLRACPFLEVIIDAFVEAGLVLEKDAKHKLKLHATVMNARNRKGKRQSKNDSFDARGVFKQFGSEDWGEYVIPEAHLSQRFVYDENGYYHCCASIPFPGKEACKMQTD</sequence>
<keyword evidence="1" id="KW-0472">Membrane</keyword>
<dbReference type="GO" id="GO:0006307">
    <property type="term" value="P:DNA alkylation repair"/>
    <property type="evidence" value="ECO:0007669"/>
    <property type="project" value="InterPro"/>
</dbReference>
<dbReference type="Gene3D" id="3.90.1140.10">
    <property type="entry name" value="Cyclic phosphodiesterase"/>
    <property type="match status" value="1"/>
</dbReference>
<keyword evidence="4" id="KW-1185">Reference proteome</keyword>
<name>A0AAD6R6I1_9ROSI</name>
<evidence type="ECO:0000259" key="2">
    <source>
        <dbReference type="Pfam" id="PF10469"/>
    </source>
</evidence>
<dbReference type="PANTHER" id="PTHR13360">
    <property type="entry name" value="ACTIVATING SIGNAL COINTEGRATOR 1 COMPLEX SUBUNIT 1"/>
    <property type="match status" value="1"/>
</dbReference>
<gene>
    <name evidence="3" type="ORF">NC653_008333</name>
</gene>
<evidence type="ECO:0000256" key="1">
    <source>
        <dbReference type="SAM" id="Phobius"/>
    </source>
</evidence>
<proteinExistence type="predicted"/>
<feature type="transmembrane region" description="Helical" evidence="1">
    <location>
        <begin position="115"/>
        <end position="136"/>
    </location>
</feature>
<evidence type="ECO:0000313" key="3">
    <source>
        <dbReference type="EMBL" id="KAJ7003062.1"/>
    </source>
</evidence>
<dbReference type="InterPro" id="IPR019510">
    <property type="entry name" value="AKAP7-like_phosphoesterase"/>
</dbReference>
<keyword evidence="1" id="KW-0812">Transmembrane</keyword>
<protein>
    <recommendedName>
        <fullName evidence="2">A-kinase anchor protein 7-like phosphoesterase domain-containing protein</fullName>
    </recommendedName>
</protein>
<keyword evidence="1" id="KW-1133">Transmembrane helix</keyword>
<dbReference type="GO" id="GO:0006355">
    <property type="term" value="P:regulation of DNA-templated transcription"/>
    <property type="evidence" value="ECO:0007669"/>
    <property type="project" value="TreeGrafter"/>
</dbReference>
<reference evidence="3" key="1">
    <citation type="journal article" date="2023" name="Mol. Ecol. Resour.">
        <title>Chromosome-level genome assembly of a triploid poplar Populus alba 'Berolinensis'.</title>
        <authorList>
            <person name="Chen S."/>
            <person name="Yu Y."/>
            <person name="Wang X."/>
            <person name="Wang S."/>
            <person name="Zhang T."/>
            <person name="Zhou Y."/>
            <person name="He R."/>
            <person name="Meng N."/>
            <person name="Wang Y."/>
            <person name="Liu W."/>
            <person name="Liu Z."/>
            <person name="Liu J."/>
            <person name="Guo Q."/>
            <person name="Huang H."/>
            <person name="Sederoff R.R."/>
            <person name="Wang G."/>
            <person name="Qu G."/>
            <person name="Chen S."/>
        </authorList>
    </citation>
    <scope>NUCLEOTIDE SEQUENCE</scope>
    <source>
        <strain evidence="3">SC-2020</strain>
    </source>
</reference>
<dbReference type="SUPFAM" id="SSF55144">
    <property type="entry name" value="LigT-like"/>
    <property type="match status" value="1"/>
</dbReference>
<dbReference type="Proteomes" id="UP001164929">
    <property type="component" value="Chromosome 3"/>
</dbReference>
<dbReference type="GO" id="GO:0005634">
    <property type="term" value="C:nucleus"/>
    <property type="evidence" value="ECO:0007669"/>
    <property type="project" value="TreeGrafter"/>
</dbReference>
<feature type="domain" description="A-kinase anchor protein 7-like phosphoesterase" evidence="2">
    <location>
        <begin position="247"/>
        <end position="525"/>
    </location>
</feature>
<dbReference type="Pfam" id="PF10469">
    <property type="entry name" value="AKAP7_NLS"/>
    <property type="match status" value="1"/>
</dbReference>
<organism evidence="3 4">
    <name type="scientific">Populus alba x Populus x berolinensis</name>
    <dbReference type="NCBI Taxonomy" id="444605"/>
    <lineage>
        <taxon>Eukaryota</taxon>
        <taxon>Viridiplantae</taxon>
        <taxon>Streptophyta</taxon>
        <taxon>Embryophyta</taxon>
        <taxon>Tracheophyta</taxon>
        <taxon>Spermatophyta</taxon>
        <taxon>Magnoliopsida</taxon>
        <taxon>eudicotyledons</taxon>
        <taxon>Gunneridae</taxon>
        <taxon>Pentapetalae</taxon>
        <taxon>rosids</taxon>
        <taxon>fabids</taxon>
        <taxon>Malpighiales</taxon>
        <taxon>Salicaceae</taxon>
        <taxon>Saliceae</taxon>
        <taxon>Populus</taxon>
    </lineage>
</organism>
<dbReference type="AlphaFoldDB" id="A0AAD6R6I1"/>
<accession>A0AAD6R6I1</accession>